<keyword evidence="3" id="KW-1003">Cell membrane</keyword>
<comment type="caution">
    <text evidence="20">The sequence shown here is derived from an EMBL/GenBank/DDBJ whole genome shotgun (WGS) entry which is preliminary data.</text>
</comment>
<evidence type="ECO:0000256" key="14">
    <source>
        <dbReference type="ARBA" id="ARBA00023264"/>
    </source>
</evidence>
<comment type="subcellular location">
    <subcellularLocation>
        <location evidence="1">Cell membrane</location>
        <topology evidence="1">Multi-pass membrane protein</topology>
    </subcellularLocation>
</comment>
<dbReference type="EMBL" id="LCPW01000005">
    <property type="protein sequence ID" value="KKW05965.1"/>
    <property type="molecule type" value="Genomic_DNA"/>
</dbReference>
<reference evidence="20 21" key="1">
    <citation type="journal article" date="2015" name="Nature">
        <title>rRNA introns, odd ribosomes, and small enigmatic genomes across a large radiation of phyla.</title>
        <authorList>
            <person name="Brown C.T."/>
            <person name="Hug L.A."/>
            <person name="Thomas B.C."/>
            <person name="Sharon I."/>
            <person name="Castelle C.J."/>
            <person name="Singh A."/>
            <person name="Wilkins M.J."/>
            <person name="Williams K.H."/>
            <person name="Banfield J.F."/>
        </authorList>
    </citation>
    <scope>NUCLEOTIDE SEQUENCE [LARGE SCALE GENOMIC DNA]</scope>
</reference>
<organism evidence="20 21">
    <name type="scientific">candidate division CPR1 bacterium GW2011_GWC1_49_13</name>
    <dbReference type="NCBI Taxonomy" id="1618342"/>
    <lineage>
        <taxon>Bacteria</taxon>
        <taxon>candidate division CPR1</taxon>
    </lineage>
</organism>
<dbReference type="Pfam" id="PF01219">
    <property type="entry name" value="DAGK_prokar"/>
    <property type="match status" value="1"/>
</dbReference>
<keyword evidence="5" id="KW-0808">Transferase</keyword>
<keyword evidence="18" id="KW-0460">Magnesium</keyword>
<evidence type="ECO:0000313" key="20">
    <source>
        <dbReference type="EMBL" id="KKW05965.1"/>
    </source>
</evidence>
<dbReference type="GO" id="GO:0008654">
    <property type="term" value="P:phospholipid biosynthetic process"/>
    <property type="evidence" value="ECO:0007669"/>
    <property type="project" value="UniProtKB-KW"/>
</dbReference>
<evidence type="ECO:0000256" key="12">
    <source>
        <dbReference type="ARBA" id="ARBA00023136"/>
    </source>
</evidence>
<dbReference type="InterPro" id="IPR000829">
    <property type="entry name" value="DAGK"/>
</dbReference>
<comment type="cofactor">
    <cofactor evidence="18">
        <name>Mg(2+)</name>
        <dbReference type="ChEBI" id="CHEBI:18420"/>
    </cofactor>
    <text evidence="18">Mn(2+), Zn(2+), Cd(2+) and Co(2+) support activity to lesser extents.</text>
</comment>
<sequence>MIKAKRLVKSFSHALRGLNHTLFFHQNLRIHTLVAALVIFLGFLFKITALEWAVVSAAIFFVLVAEMVNTSIEEIVDLVRKEHHSQARIAKDVAAGMVLLAAIFSLVIGLIVFLPYFLK</sequence>
<evidence type="ECO:0000256" key="19">
    <source>
        <dbReference type="SAM" id="Phobius"/>
    </source>
</evidence>
<keyword evidence="18" id="KW-0479">Metal-binding</keyword>
<dbReference type="GO" id="GO:0016301">
    <property type="term" value="F:kinase activity"/>
    <property type="evidence" value="ECO:0007669"/>
    <property type="project" value="UniProtKB-KW"/>
</dbReference>
<accession>A0A0G1VI98</accession>
<evidence type="ECO:0000256" key="13">
    <source>
        <dbReference type="ARBA" id="ARBA00023209"/>
    </source>
</evidence>
<dbReference type="GO" id="GO:0005886">
    <property type="term" value="C:plasma membrane"/>
    <property type="evidence" value="ECO:0007669"/>
    <property type="project" value="UniProtKB-SubCell"/>
</dbReference>
<feature type="transmembrane region" description="Helical" evidence="19">
    <location>
        <begin position="93"/>
        <end position="118"/>
    </location>
</feature>
<feature type="binding site" evidence="17">
    <location>
        <position position="73"/>
    </location>
    <ligand>
        <name>ATP</name>
        <dbReference type="ChEBI" id="CHEBI:30616"/>
    </ligand>
</feature>
<evidence type="ECO:0000256" key="16">
    <source>
        <dbReference type="PIRSR" id="PIRSR600829-2"/>
    </source>
</evidence>
<evidence type="ECO:0000256" key="7">
    <source>
        <dbReference type="ARBA" id="ARBA00022741"/>
    </source>
</evidence>
<evidence type="ECO:0000256" key="2">
    <source>
        <dbReference type="ARBA" id="ARBA00005967"/>
    </source>
</evidence>
<evidence type="ECO:0000256" key="10">
    <source>
        <dbReference type="ARBA" id="ARBA00022989"/>
    </source>
</evidence>
<keyword evidence="7 17" id="KW-0547">Nucleotide-binding</keyword>
<evidence type="ECO:0000256" key="18">
    <source>
        <dbReference type="PIRSR" id="PIRSR600829-4"/>
    </source>
</evidence>
<protein>
    <submittedName>
        <fullName evidence="20">Diacylglycerol kinase</fullName>
    </submittedName>
</protein>
<dbReference type="InterPro" id="IPR036945">
    <property type="entry name" value="DAGK_sf"/>
</dbReference>
<dbReference type="PANTHER" id="PTHR34299">
    <property type="entry name" value="DIACYLGLYCEROL KINASE"/>
    <property type="match status" value="1"/>
</dbReference>
<evidence type="ECO:0000256" key="15">
    <source>
        <dbReference type="PIRSR" id="PIRSR600829-1"/>
    </source>
</evidence>
<dbReference type="GO" id="GO:0005524">
    <property type="term" value="F:ATP binding"/>
    <property type="evidence" value="ECO:0007669"/>
    <property type="project" value="UniProtKB-KW"/>
</dbReference>
<feature type="binding site" evidence="17">
    <location>
        <begin position="91"/>
        <end position="92"/>
    </location>
    <ligand>
        <name>ATP</name>
        <dbReference type="ChEBI" id="CHEBI:30616"/>
    </ligand>
</feature>
<evidence type="ECO:0000256" key="8">
    <source>
        <dbReference type="ARBA" id="ARBA00022777"/>
    </source>
</evidence>
<keyword evidence="8 20" id="KW-0418">Kinase</keyword>
<feature type="transmembrane region" description="Helical" evidence="19">
    <location>
        <begin position="28"/>
        <end position="47"/>
    </location>
</feature>
<proteinExistence type="inferred from homology"/>
<evidence type="ECO:0000256" key="6">
    <source>
        <dbReference type="ARBA" id="ARBA00022692"/>
    </source>
</evidence>
<feature type="binding site" evidence="17">
    <location>
        <begin position="82"/>
        <end position="84"/>
    </location>
    <ligand>
        <name>ATP</name>
        <dbReference type="ChEBI" id="CHEBI:30616"/>
    </ligand>
</feature>
<evidence type="ECO:0000256" key="3">
    <source>
        <dbReference type="ARBA" id="ARBA00022475"/>
    </source>
</evidence>
<name>A0A0G1VI98_9BACT</name>
<evidence type="ECO:0000256" key="5">
    <source>
        <dbReference type="ARBA" id="ARBA00022679"/>
    </source>
</evidence>
<evidence type="ECO:0000256" key="17">
    <source>
        <dbReference type="PIRSR" id="PIRSR600829-3"/>
    </source>
</evidence>
<evidence type="ECO:0000256" key="9">
    <source>
        <dbReference type="ARBA" id="ARBA00022840"/>
    </source>
</evidence>
<keyword evidence="14" id="KW-1208">Phospholipid metabolism</keyword>
<evidence type="ECO:0000256" key="11">
    <source>
        <dbReference type="ARBA" id="ARBA00023098"/>
    </source>
</evidence>
<gene>
    <name evidence="20" type="ORF">UY40_C0005G0023</name>
</gene>
<dbReference type="Gene3D" id="1.10.287.3610">
    <property type="match status" value="1"/>
</dbReference>
<dbReference type="Proteomes" id="UP000034119">
    <property type="component" value="Unassembled WGS sequence"/>
</dbReference>
<evidence type="ECO:0000313" key="21">
    <source>
        <dbReference type="Proteomes" id="UP000034119"/>
    </source>
</evidence>
<feature type="active site" description="Proton acceptor" evidence="15">
    <location>
        <position position="66"/>
    </location>
</feature>
<keyword evidence="10 19" id="KW-1133">Transmembrane helix</keyword>
<feature type="binding site" evidence="18">
    <location>
        <position position="73"/>
    </location>
    <ligand>
        <name>a divalent metal cation</name>
        <dbReference type="ChEBI" id="CHEBI:60240"/>
    </ligand>
</feature>
<keyword evidence="9 17" id="KW-0067">ATP-binding</keyword>
<dbReference type="AlphaFoldDB" id="A0A0G1VI98"/>
<dbReference type="STRING" id="1618342.UY40_C0005G0023"/>
<keyword evidence="12 19" id="KW-0472">Membrane</keyword>
<keyword evidence="13" id="KW-0594">Phospholipid biosynthesis</keyword>
<comment type="similarity">
    <text evidence="2">Belongs to the bacterial diacylglycerol kinase family.</text>
</comment>
<feature type="binding site" evidence="17">
    <location>
        <position position="6"/>
    </location>
    <ligand>
        <name>ATP</name>
        <dbReference type="ChEBI" id="CHEBI:30616"/>
    </ligand>
</feature>
<dbReference type="CDD" id="cd14265">
    <property type="entry name" value="UDPK_IM_like"/>
    <property type="match status" value="1"/>
</dbReference>
<dbReference type="GO" id="GO:0046872">
    <property type="term" value="F:metal ion binding"/>
    <property type="evidence" value="ECO:0007669"/>
    <property type="project" value="UniProtKB-KW"/>
</dbReference>
<keyword evidence="11" id="KW-0443">Lipid metabolism</keyword>
<feature type="binding site" evidence="16">
    <location>
        <position position="6"/>
    </location>
    <ligand>
        <name>substrate</name>
    </ligand>
</feature>
<keyword evidence="4" id="KW-0444">Lipid biosynthesis</keyword>
<feature type="binding site" evidence="16">
    <location>
        <position position="66"/>
    </location>
    <ligand>
        <name>substrate</name>
    </ligand>
</feature>
<dbReference type="PROSITE" id="PS01069">
    <property type="entry name" value="DAGK_PROKAR"/>
    <property type="match status" value="1"/>
</dbReference>
<dbReference type="InterPro" id="IPR033717">
    <property type="entry name" value="UDPK"/>
</dbReference>
<evidence type="ECO:0000256" key="1">
    <source>
        <dbReference type="ARBA" id="ARBA00004651"/>
    </source>
</evidence>
<keyword evidence="6 19" id="KW-0812">Transmembrane</keyword>
<dbReference type="PANTHER" id="PTHR34299:SF1">
    <property type="entry name" value="DIACYLGLYCEROL KINASE"/>
    <property type="match status" value="1"/>
</dbReference>
<evidence type="ECO:0000256" key="4">
    <source>
        <dbReference type="ARBA" id="ARBA00022516"/>
    </source>
</evidence>